<gene>
    <name evidence="2" type="ORF">QBC32DRAFT_316824</name>
</gene>
<feature type="region of interest" description="Disordered" evidence="1">
    <location>
        <begin position="16"/>
        <end position="70"/>
    </location>
</feature>
<evidence type="ECO:0000313" key="2">
    <source>
        <dbReference type="EMBL" id="KAK3949440.1"/>
    </source>
</evidence>
<name>A0AAN6NPI8_9PEZI</name>
<accession>A0AAN6NPI8</accession>
<evidence type="ECO:0000256" key="1">
    <source>
        <dbReference type="SAM" id="MobiDB-lite"/>
    </source>
</evidence>
<dbReference type="Proteomes" id="UP001303222">
    <property type="component" value="Unassembled WGS sequence"/>
</dbReference>
<protein>
    <submittedName>
        <fullName evidence="2">Uncharacterized protein</fullName>
    </submittedName>
</protein>
<proteinExistence type="predicted"/>
<dbReference type="AlphaFoldDB" id="A0AAN6NPI8"/>
<dbReference type="EMBL" id="MU859214">
    <property type="protein sequence ID" value="KAK3949440.1"/>
    <property type="molecule type" value="Genomic_DNA"/>
</dbReference>
<comment type="caution">
    <text evidence="2">The sequence shown here is derived from an EMBL/GenBank/DDBJ whole genome shotgun (WGS) entry which is preliminary data.</text>
</comment>
<keyword evidence="3" id="KW-1185">Reference proteome</keyword>
<sequence>MLRRLRSWFQMRFKRHRNAEDKEGSKGQEQSRPAPLLELPTFTQYIPATPRQTHKEGASNCIHRPRSQAL</sequence>
<evidence type="ECO:0000313" key="3">
    <source>
        <dbReference type="Proteomes" id="UP001303222"/>
    </source>
</evidence>
<reference evidence="2" key="1">
    <citation type="journal article" date="2023" name="Mol. Phylogenet. Evol.">
        <title>Genome-scale phylogeny and comparative genomics of the fungal order Sordariales.</title>
        <authorList>
            <person name="Hensen N."/>
            <person name="Bonometti L."/>
            <person name="Westerberg I."/>
            <person name="Brannstrom I.O."/>
            <person name="Guillou S."/>
            <person name="Cros-Aarteil S."/>
            <person name="Calhoun S."/>
            <person name="Haridas S."/>
            <person name="Kuo A."/>
            <person name="Mondo S."/>
            <person name="Pangilinan J."/>
            <person name="Riley R."/>
            <person name="LaButti K."/>
            <person name="Andreopoulos B."/>
            <person name="Lipzen A."/>
            <person name="Chen C."/>
            <person name="Yan M."/>
            <person name="Daum C."/>
            <person name="Ng V."/>
            <person name="Clum A."/>
            <person name="Steindorff A."/>
            <person name="Ohm R.A."/>
            <person name="Martin F."/>
            <person name="Silar P."/>
            <person name="Natvig D.O."/>
            <person name="Lalanne C."/>
            <person name="Gautier V."/>
            <person name="Ament-Velasquez S.L."/>
            <person name="Kruys A."/>
            <person name="Hutchinson M.I."/>
            <person name="Powell A.J."/>
            <person name="Barry K."/>
            <person name="Miller A.N."/>
            <person name="Grigoriev I.V."/>
            <person name="Debuchy R."/>
            <person name="Gladieux P."/>
            <person name="Hiltunen Thoren M."/>
            <person name="Johannesson H."/>
        </authorList>
    </citation>
    <scope>NUCLEOTIDE SEQUENCE</scope>
    <source>
        <strain evidence="2">CBS 626.80</strain>
    </source>
</reference>
<organism evidence="2 3">
    <name type="scientific">Pseudoneurospora amorphoporcata</name>
    <dbReference type="NCBI Taxonomy" id="241081"/>
    <lineage>
        <taxon>Eukaryota</taxon>
        <taxon>Fungi</taxon>
        <taxon>Dikarya</taxon>
        <taxon>Ascomycota</taxon>
        <taxon>Pezizomycotina</taxon>
        <taxon>Sordariomycetes</taxon>
        <taxon>Sordariomycetidae</taxon>
        <taxon>Sordariales</taxon>
        <taxon>Sordariaceae</taxon>
        <taxon>Pseudoneurospora</taxon>
    </lineage>
</organism>
<reference evidence="2" key="2">
    <citation type="submission" date="2023-06" db="EMBL/GenBank/DDBJ databases">
        <authorList>
            <consortium name="Lawrence Berkeley National Laboratory"/>
            <person name="Mondo S.J."/>
            <person name="Hensen N."/>
            <person name="Bonometti L."/>
            <person name="Westerberg I."/>
            <person name="Brannstrom I.O."/>
            <person name="Guillou S."/>
            <person name="Cros-Aarteil S."/>
            <person name="Calhoun S."/>
            <person name="Haridas S."/>
            <person name="Kuo A."/>
            <person name="Pangilinan J."/>
            <person name="Riley R."/>
            <person name="Labutti K."/>
            <person name="Andreopoulos B."/>
            <person name="Lipzen A."/>
            <person name="Chen C."/>
            <person name="Yanf M."/>
            <person name="Daum C."/>
            <person name="Ng V."/>
            <person name="Clum A."/>
            <person name="Steindorff A."/>
            <person name="Ohm R."/>
            <person name="Martin F."/>
            <person name="Silar P."/>
            <person name="Natvig D."/>
            <person name="Lalanne C."/>
            <person name="Gautier V."/>
            <person name="Ament-Velasquez S.L."/>
            <person name="Kruys A."/>
            <person name="Hutchinson M.I."/>
            <person name="Powell A.J."/>
            <person name="Barry K."/>
            <person name="Miller A.N."/>
            <person name="Grigoriev I.V."/>
            <person name="Debuchy R."/>
            <person name="Gladieux P."/>
            <person name="Thoren M.H."/>
            <person name="Johannesson H."/>
        </authorList>
    </citation>
    <scope>NUCLEOTIDE SEQUENCE</scope>
    <source>
        <strain evidence="2">CBS 626.80</strain>
    </source>
</reference>